<dbReference type="RefSeq" id="WP_285955449.1">
    <property type="nucleotide sequence ID" value="NZ_JASUZV010000002.1"/>
</dbReference>
<dbReference type="PANTHER" id="PTHR40448">
    <property type="entry name" value="TWO-COMPONENT SENSOR HISTIDINE KINASE"/>
    <property type="match status" value="1"/>
</dbReference>
<dbReference type="SUPFAM" id="SSF55874">
    <property type="entry name" value="ATPase domain of HSP90 chaperone/DNA topoisomerase II/histidine kinase"/>
    <property type="match status" value="1"/>
</dbReference>
<evidence type="ECO:0000259" key="2">
    <source>
        <dbReference type="Pfam" id="PF14501"/>
    </source>
</evidence>
<comment type="caution">
    <text evidence="3">The sequence shown here is derived from an EMBL/GenBank/DDBJ whole genome shotgun (WGS) entry which is preliminary data.</text>
</comment>
<keyword evidence="4" id="KW-1185">Reference proteome</keyword>
<reference evidence="3 4" key="1">
    <citation type="submission" date="2023-06" db="EMBL/GenBank/DDBJ databases">
        <title>A potential novel species of Streptococcus isolated from human milk sample.</title>
        <authorList>
            <person name="Nguyen H.V."/>
            <person name="Trinh A.T.V."/>
            <person name="Hoang A.T.L."/>
            <person name="Bui L.N.H."/>
            <person name="Tran Q.T.L."/>
            <person name="Trinh T."/>
        </authorList>
    </citation>
    <scope>NUCLEOTIDE SEQUENCE [LARGE SCALE GENOMIC DNA]</scope>
    <source>
        <strain evidence="3 4">VTCC 12812</strain>
    </source>
</reference>
<dbReference type="Gene3D" id="3.30.565.10">
    <property type="entry name" value="Histidine kinase-like ATPase, C-terminal domain"/>
    <property type="match status" value="1"/>
</dbReference>
<dbReference type="InterPro" id="IPR032834">
    <property type="entry name" value="NatK-like_C"/>
</dbReference>
<keyword evidence="1" id="KW-0472">Membrane</keyword>
<feature type="transmembrane region" description="Helical" evidence="1">
    <location>
        <begin position="43"/>
        <end position="68"/>
    </location>
</feature>
<dbReference type="EMBL" id="JASUZV010000002">
    <property type="protein sequence ID" value="MDL5042838.1"/>
    <property type="molecule type" value="Genomic_DNA"/>
</dbReference>
<dbReference type="PANTHER" id="PTHR40448:SF1">
    <property type="entry name" value="TWO-COMPONENT SENSOR HISTIDINE KINASE"/>
    <property type="match status" value="1"/>
</dbReference>
<dbReference type="Pfam" id="PF14501">
    <property type="entry name" value="HATPase_c_5"/>
    <property type="match status" value="1"/>
</dbReference>
<evidence type="ECO:0000256" key="1">
    <source>
        <dbReference type="SAM" id="Phobius"/>
    </source>
</evidence>
<organism evidence="3 4">
    <name type="scientific">Streptococcus raffinosi</name>
    <dbReference type="NCBI Taxonomy" id="3053355"/>
    <lineage>
        <taxon>Bacteria</taxon>
        <taxon>Bacillati</taxon>
        <taxon>Bacillota</taxon>
        <taxon>Bacilli</taxon>
        <taxon>Lactobacillales</taxon>
        <taxon>Streptococcaceae</taxon>
        <taxon>Streptococcus</taxon>
    </lineage>
</organism>
<evidence type="ECO:0000313" key="3">
    <source>
        <dbReference type="EMBL" id="MDL5042838.1"/>
    </source>
</evidence>
<keyword evidence="1" id="KW-1133">Transmembrane helix</keyword>
<sequence length="441" mass="50851">MMIDFQIALEYLLHFIVIQWIYEQTSLVRVPRLVLPLAFLVEFLGGLLGSSFGVGLSFMTPFYLLFYAYFFGKERTANMLAFYAFYPLVIYLLIFNGYSYFLMPAFNITSDFLNKSYLYFIFFDLLIVPTFVALSKLLNIDFKSLRVLERDRKFSRIMFFTNFILISYVILNYAVVVASQFFSLYYAGPIVTLVGFASILFAVYSVNKYADEYFENQRRKENRRHLDDLEKYSEQVESLYETLRCFRHDYTNVLISLSEAIQMRDIDQIKMIYDTVLKDSASDLKQQKFDLAKLTHVTNMPLKSLLSSKLAEAFDKGIHCHVEVEEGVFFTDMRALDLITITSILCDNAIEAAVLSETPKLSIAIFKMEGQSVIAVENSTKEDSIDITPLKKRGFSTKGTGRGLGLANIEEILFRYDNVSLETESAQHRFVQLLSVTPKQD</sequence>
<keyword evidence="1" id="KW-0812">Transmembrane</keyword>
<dbReference type="Proteomes" id="UP001529255">
    <property type="component" value="Unassembled WGS sequence"/>
</dbReference>
<name>A0ABT7LTH8_9STRE</name>
<dbReference type="InterPro" id="IPR036890">
    <property type="entry name" value="HATPase_C_sf"/>
</dbReference>
<proteinExistence type="predicted"/>
<feature type="domain" description="Sensor histidine kinase NatK-like C-terminal" evidence="2">
    <location>
        <begin position="333"/>
        <end position="434"/>
    </location>
</feature>
<feature type="transmembrane region" description="Helical" evidence="1">
    <location>
        <begin position="7"/>
        <end position="23"/>
    </location>
</feature>
<evidence type="ECO:0000313" key="4">
    <source>
        <dbReference type="Proteomes" id="UP001529255"/>
    </source>
</evidence>
<feature type="transmembrane region" description="Helical" evidence="1">
    <location>
        <begin position="184"/>
        <end position="204"/>
    </location>
</feature>
<feature type="transmembrane region" description="Helical" evidence="1">
    <location>
        <begin position="80"/>
        <end position="98"/>
    </location>
</feature>
<feature type="transmembrane region" description="Helical" evidence="1">
    <location>
        <begin position="159"/>
        <end position="178"/>
    </location>
</feature>
<feature type="transmembrane region" description="Helical" evidence="1">
    <location>
        <begin position="118"/>
        <end position="138"/>
    </location>
</feature>
<gene>
    <name evidence="3" type="ORF">QRD39_01775</name>
</gene>
<accession>A0ABT7LTH8</accession>
<protein>
    <submittedName>
        <fullName evidence="3">GHKL domain-containing protein</fullName>
    </submittedName>
</protein>